<keyword evidence="2" id="KW-1185">Reference proteome</keyword>
<organism evidence="1 2">
    <name type="scientific">Candidatus Criblamydia sequanensis CRIB-18</name>
    <dbReference type="NCBI Taxonomy" id="1437425"/>
    <lineage>
        <taxon>Bacteria</taxon>
        <taxon>Pseudomonadati</taxon>
        <taxon>Chlamydiota</taxon>
        <taxon>Chlamydiia</taxon>
        <taxon>Parachlamydiales</taxon>
        <taxon>Candidatus Criblamydiaceae</taxon>
        <taxon>Candidatus Criblamydia</taxon>
    </lineage>
</organism>
<dbReference type="RefSeq" id="WP_041018555.1">
    <property type="nucleotide sequence ID" value="NZ_CCEJ010000011.1"/>
</dbReference>
<reference evidence="1" key="1">
    <citation type="submission" date="2013-12" db="EMBL/GenBank/DDBJ databases">
        <authorList>
            <person name="Linke B."/>
        </authorList>
    </citation>
    <scope>NUCLEOTIDE SEQUENCE [LARGE SCALE GENOMIC DNA]</scope>
    <source>
        <strain evidence="1">CRIB-18</strain>
    </source>
</reference>
<evidence type="ECO:0000313" key="1">
    <source>
        <dbReference type="EMBL" id="CDR35008.1"/>
    </source>
</evidence>
<name>A0A090D372_9BACT</name>
<evidence type="ECO:0000313" key="2">
    <source>
        <dbReference type="Proteomes" id="UP000031552"/>
    </source>
</evidence>
<proteinExistence type="predicted"/>
<comment type="caution">
    <text evidence="1">The sequence shown here is derived from an EMBL/GenBank/DDBJ whole genome shotgun (WGS) entry which is preliminary data.</text>
</comment>
<dbReference type="AlphaFoldDB" id="A0A090D372"/>
<gene>
    <name evidence="1" type="ORF">CSEC_2202</name>
</gene>
<dbReference type="Proteomes" id="UP000031552">
    <property type="component" value="Unassembled WGS sequence"/>
</dbReference>
<reference evidence="1" key="2">
    <citation type="submission" date="2014-09" db="EMBL/GenBank/DDBJ databases">
        <title>Criblamydia sequanensis harbors a mega-plasmid encoding arsenite resistance.</title>
        <authorList>
            <person name="Bertelli C."/>
            <person name="Goesmann A."/>
            <person name="Greub G."/>
        </authorList>
    </citation>
    <scope>NUCLEOTIDE SEQUENCE [LARGE SCALE GENOMIC DNA]</scope>
    <source>
        <strain evidence="1">CRIB-18</strain>
    </source>
</reference>
<dbReference type="OrthoDB" id="2940203at2"/>
<accession>A0A090D372</accession>
<dbReference type="EMBL" id="CCEJ010000011">
    <property type="protein sequence ID" value="CDR35008.1"/>
    <property type="molecule type" value="Genomic_DNA"/>
</dbReference>
<protein>
    <submittedName>
        <fullName evidence="1">Uncharacterized protein</fullName>
    </submittedName>
</protein>
<sequence>MADRIDYLIEIIFDETAREDEIHDAIMDLGNFDDDKALNALLKVASSNRNEFLLDACGESIIEIWIRKNQFDFLVYSRFPAAVRNAIQMYIKNKKQEWARFLES</sequence>